<dbReference type="Proteomes" id="UP001320245">
    <property type="component" value="Unassembled WGS sequence"/>
</dbReference>
<accession>A0AAN9YAG8</accession>
<feature type="compositionally biased region" description="Low complexity" evidence="1">
    <location>
        <begin position="117"/>
        <end position="126"/>
    </location>
</feature>
<feature type="compositionally biased region" description="Acidic residues" evidence="1">
    <location>
        <begin position="96"/>
        <end position="108"/>
    </location>
</feature>
<reference evidence="2 3" key="1">
    <citation type="journal article" date="2023" name="PLoS ONE">
        <title>Cytospora paraplurivora sp. nov. isolated from orchards with fruit tree decline syndrome in Ontario, Canada.</title>
        <authorList>
            <person name="Ilyukhin E."/>
            <person name="Nguyen H.D.T."/>
            <person name="Castle A.J."/>
            <person name="Ellouze W."/>
        </authorList>
    </citation>
    <scope>NUCLEOTIDE SEQUENCE [LARGE SCALE GENOMIC DNA]</scope>
    <source>
        <strain evidence="2 3">FDS-564</strain>
    </source>
</reference>
<keyword evidence="3" id="KW-1185">Reference proteome</keyword>
<feature type="compositionally biased region" description="Polar residues" evidence="1">
    <location>
        <begin position="44"/>
        <end position="61"/>
    </location>
</feature>
<feature type="compositionally biased region" description="Basic and acidic residues" evidence="1">
    <location>
        <begin position="1"/>
        <end position="10"/>
    </location>
</feature>
<sequence length="722" mass="79629">MAPNRNRDIRSFFANPPASRPPPPLQTRTSHQTPAPAPAPPSPRNNNEIVVAPQSPSTSTLPDVPSSPPSITPDDHDEDPAPRRGPLSRDAVIAASDDEASDSDDDLFPDLGFIGGPRRAAPAPAVSLPPPRVGTQAPAASAAARNNPCVTPRAKRMAEPDFLSSPLTIQSRKKMCDMRELLEFTRKDEETRASAQRFSALLEQEAEIQRGRGGGCDVDGDDDEVGKDGRAAAALKEHILESAAAAAGDERDEEGGGGGGSSGADRMRIVRALERTEIVGDRRRYYFFEQRAPEADVVGRRFPKEKAKGPWAILAGAEDRARHFASGFPYDIQKKLGNMPDEIFLWVLDEVCSEQRRPLQVEYLKLLSICHDQTRRLVTPTLLQQLFKNIGATKDVGELMAHVTLREEVSNPYPNRNWSCVENLLELLGQMSGHLTPATRSTAMQILLRLGMDNIAVENFGYAQKWRVAADLVARSVPDEQWTDFSSQRATMRWRAIALLGPAVTSGPDTYPIHLQTRALDLKRRLATVFFFDDLQRADKKPEDTIDIRAIIDRLEGDEFQIDQNTDYQELGALIMMLNVALGDASKQAGVTEKSAINFDAEVDELAERFKSMLSRVALLNKGIIVSRIEAKNAMELIRERLLYQVRIKSIPKLGTFGKVDDEDTSLPRQKDFMKGFLLRKKQEPSVKAGSDVVKADPAVKMELTTKIEPASMAETDAVMAG</sequence>
<evidence type="ECO:0000313" key="2">
    <source>
        <dbReference type="EMBL" id="KAK7729854.1"/>
    </source>
</evidence>
<dbReference type="AlphaFoldDB" id="A0AAN9YAG8"/>
<dbReference type="EMBL" id="JAJSPL020000066">
    <property type="protein sequence ID" value="KAK7729854.1"/>
    <property type="molecule type" value="Genomic_DNA"/>
</dbReference>
<evidence type="ECO:0000256" key="1">
    <source>
        <dbReference type="SAM" id="MobiDB-lite"/>
    </source>
</evidence>
<proteinExistence type="predicted"/>
<evidence type="ECO:0000313" key="3">
    <source>
        <dbReference type="Proteomes" id="UP001320245"/>
    </source>
</evidence>
<organism evidence="2 3">
    <name type="scientific">Cytospora paraplurivora</name>
    <dbReference type="NCBI Taxonomy" id="2898453"/>
    <lineage>
        <taxon>Eukaryota</taxon>
        <taxon>Fungi</taxon>
        <taxon>Dikarya</taxon>
        <taxon>Ascomycota</taxon>
        <taxon>Pezizomycotina</taxon>
        <taxon>Sordariomycetes</taxon>
        <taxon>Sordariomycetidae</taxon>
        <taxon>Diaporthales</taxon>
        <taxon>Cytosporaceae</taxon>
        <taxon>Cytospora</taxon>
    </lineage>
</organism>
<feature type="region of interest" description="Disordered" evidence="1">
    <location>
        <begin position="244"/>
        <end position="264"/>
    </location>
</feature>
<feature type="region of interest" description="Disordered" evidence="1">
    <location>
        <begin position="1"/>
        <end position="147"/>
    </location>
</feature>
<name>A0AAN9YAG8_9PEZI</name>
<comment type="caution">
    <text evidence="2">The sequence shown here is derived from an EMBL/GenBank/DDBJ whole genome shotgun (WGS) entry which is preliminary data.</text>
</comment>
<protein>
    <submittedName>
        <fullName evidence="2">Uncharacterized protein</fullName>
    </submittedName>
</protein>
<gene>
    <name evidence="2" type="ORF">SLS53_009152</name>
</gene>